<feature type="transmembrane region" description="Helical" evidence="1">
    <location>
        <begin position="56"/>
        <end position="78"/>
    </location>
</feature>
<dbReference type="AlphaFoldDB" id="A0A5J4ING7"/>
<accession>A0A5J4ING7</accession>
<keyword evidence="1" id="KW-1133">Transmembrane helix</keyword>
<organism evidence="2 3">
    <name type="scientific">Patiriisocius marinus</name>
    <dbReference type="NCBI Taxonomy" id="1397112"/>
    <lineage>
        <taxon>Bacteria</taxon>
        <taxon>Pseudomonadati</taxon>
        <taxon>Bacteroidota</taxon>
        <taxon>Flavobacteriia</taxon>
        <taxon>Flavobacteriales</taxon>
        <taxon>Flavobacteriaceae</taxon>
        <taxon>Patiriisocius</taxon>
    </lineage>
</organism>
<keyword evidence="1" id="KW-0812">Transmembrane</keyword>
<evidence type="ECO:0000313" key="3">
    <source>
        <dbReference type="Proteomes" id="UP000326509"/>
    </source>
</evidence>
<keyword evidence="3" id="KW-1185">Reference proteome</keyword>
<dbReference type="OrthoDB" id="1450571at2"/>
<keyword evidence="1" id="KW-0472">Membrane</keyword>
<reference evidence="2 3" key="1">
    <citation type="submission" date="2019-08" db="EMBL/GenBank/DDBJ databases">
        <title>Draft genome sequence of Ulvibacter marinus type strain NBRC 109484.</title>
        <authorList>
            <person name="Kawano K."/>
            <person name="Ushijima N."/>
            <person name="Kihara M."/>
            <person name="Itoh H."/>
        </authorList>
    </citation>
    <scope>NUCLEOTIDE SEQUENCE [LARGE SCALE GENOMIC DNA]</scope>
    <source>
        <strain evidence="2 3">NBRC 109484</strain>
    </source>
</reference>
<evidence type="ECO:0000256" key="1">
    <source>
        <dbReference type="SAM" id="Phobius"/>
    </source>
</evidence>
<evidence type="ECO:0000313" key="2">
    <source>
        <dbReference type="EMBL" id="GER58929.1"/>
    </source>
</evidence>
<dbReference type="Proteomes" id="UP000326509">
    <property type="component" value="Unassembled WGS sequence"/>
</dbReference>
<proteinExistence type="predicted"/>
<dbReference type="RefSeq" id="WP_151673010.1">
    <property type="nucleotide sequence ID" value="NZ_BKCG01000002.1"/>
</dbReference>
<feature type="transmembrane region" description="Helical" evidence="1">
    <location>
        <begin position="90"/>
        <end position="110"/>
    </location>
</feature>
<comment type="caution">
    <text evidence="2">The sequence shown here is derived from an EMBL/GenBank/DDBJ whole genome shotgun (WGS) entry which is preliminary data.</text>
</comment>
<protein>
    <submittedName>
        <fullName evidence="2">Uncharacterized protein</fullName>
    </submittedName>
</protein>
<feature type="transmembrane region" description="Helical" evidence="1">
    <location>
        <begin position="15"/>
        <end position="44"/>
    </location>
</feature>
<name>A0A5J4ING7_9FLAO</name>
<dbReference type="EMBL" id="BKCG01000002">
    <property type="protein sequence ID" value="GER58929.1"/>
    <property type="molecule type" value="Genomic_DNA"/>
</dbReference>
<gene>
    <name evidence="2" type="ORF">ULMA_10370</name>
</gene>
<sequence length="125" mass="14041">MFLIARSVSRWYPELFLIISVIIYWASAGQFLNPIAIILLTLLFSQLTYKSRTLGLVIASILVLLVSYLFIALISDILTAKSFIWSGLKMTIIGSGYLFITGYYSVVLFMKNIATTPDRYPLGSD</sequence>